<feature type="compositionally biased region" description="Polar residues" evidence="1">
    <location>
        <begin position="692"/>
        <end position="706"/>
    </location>
</feature>
<feature type="compositionally biased region" description="Polar residues" evidence="1">
    <location>
        <begin position="580"/>
        <end position="592"/>
    </location>
</feature>
<proteinExistence type="predicted"/>
<feature type="compositionally biased region" description="Basic and acidic residues" evidence="1">
    <location>
        <begin position="795"/>
        <end position="806"/>
    </location>
</feature>
<feature type="compositionally biased region" description="Low complexity" evidence="1">
    <location>
        <begin position="707"/>
        <end position="725"/>
    </location>
</feature>
<evidence type="ECO:0000313" key="2">
    <source>
        <dbReference type="EMBL" id="ELU37222.1"/>
    </source>
</evidence>
<gene>
    <name evidence="2" type="ORF">AG1IA_08757</name>
</gene>
<feature type="compositionally biased region" description="Basic and acidic residues" evidence="1">
    <location>
        <begin position="430"/>
        <end position="440"/>
    </location>
</feature>
<feature type="region of interest" description="Disordered" evidence="1">
    <location>
        <begin position="188"/>
        <end position="216"/>
    </location>
</feature>
<keyword evidence="3" id="KW-1185">Reference proteome</keyword>
<feature type="compositionally biased region" description="Basic and acidic residues" evidence="1">
    <location>
        <begin position="349"/>
        <end position="360"/>
    </location>
</feature>
<feature type="compositionally biased region" description="Polar residues" evidence="1">
    <location>
        <begin position="199"/>
        <end position="212"/>
    </location>
</feature>
<feature type="compositionally biased region" description="Low complexity" evidence="1">
    <location>
        <begin position="188"/>
        <end position="198"/>
    </location>
</feature>
<evidence type="ECO:0000313" key="3">
    <source>
        <dbReference type="Proteomes" id="UP000011668"/>
    </source>
</evidence>
<feature type="region of interest" description="Disordered" evidence="1">
    <location>
        <begin position="673"/>
        <end position="875"/>
    </location>
</feature>
<accession>L8WKE6</accession>
<protein>
    <submittedName>
        <fullName evidence="2">Uncharacterized protein</fullName>
    </submittedName>
</protein>
<feature type="region of interest" description="Disordered" evidence="1">
    <location>
        <begin position="538"/>
        <end position="651"/>
    </location>
</feature>
<feature type="region of interest" description="Disordered" evidence="1">
    <location>
        <begin position="63"/>
        <end position="101"/>
    </location>
</feature>
<feature type="compositionally biased region" description="Basic and acidic residues" evidence="1">
    <location>
        <begin position="907"/>
        <end position="926"/>
    </location>
</feature>
<feature type="compositionally biased region" description="Low complexity" evidence="1">
    <location>
        <begin position="254"/>
        <end position="289"/>
    </location>
</feature>
<dbReference type="Proteomes" id="UP000011668">
    <property type="component" value="Unassembled WGS sequence"/>
</dbReference>
<organism evidence="2 3">
    <name type="scientific">Thanatephorus cucumeris (strain AG1-IA)</name>
    <name type="common">Rice sheath blight fungus</name>
    <name type="synonym">Rhizoctonia solani</name>
    <dbReference type="NCBI Taxonomy" id="983506"/>
    <lineage>
        <taxon>Eukaryota</taxon>
        <taxon>Fungi</taxon>
        <taxon>Dikarya</taxon>
        <taxon>Basidiomycota</taxon>
        <taxon>Agaricomycotina</taxon>
        <taxon>Agaricomycetes</taxon>
        <taxon>Cantharellales</taxon>
        <taxon>Ceratobasidiaceae</taxon>
        <taxon>Rhizoctonia</taxon>
        <taxon>Rhizoctonia solani AG-1</taxon>
    </lineage>
</organism>
<dbReference type="AlphaFoldDB" id="L8WKE6"/>
<feature type="region of interest" description="Disordered" evidence="1">
    <location>
        <begin position="903"/>
        <end position="926"/>
    </location>
</feature>
<feature type="compositionally biased region" description="Low complexity" evidence="1">
    <location>
        <begin position="756"/>
        <end position="770"/>
    </location>
</feature>
<dbReference type="HOGENOM" id="CLU_017241_0_0_1"/>
<evidence type="ECO:0000256" key="1">
    <source>
        <dbReference type="SAM" id="MobiDB-lite"/>
    </source>
</evidence>
<feature type="compositionally biased region" description="Polar residues" evidence="1">
    <location>
        <begin position="397"/>
        <end position="418"/>
    </location>
</feature>
<feature type="compositionally biased region" description="Basic and acidic residues" evidence="1">
    <location>
        <begin position="817"/>
        <end position="848"/>
    </location>
</feature>
<feature type="compositionally biased region" description="Basic and acidic residues" evidence="1">
    <location>
        <begin position="733"/>
        <end position="743"/>
    </location>
</feature>
<feature type="compositionally biased region" description="Polar residues" evidence="1">
    <location>
        <begin position="302"/>
        <end position="325"/>
    </location>
</feature>
<reference evidence="2 3" key="1">
    <citation type="journal article" date="2013" name="Nat. Commun.">
        <title>The evolution and pathogenic mechanisms of the rice sheath blight pathogen.</title>
        <authorList>
            <person name="Zheng A."/>
            <person name="Lin R."/>
            <person name="Xu L."/>
            <person name="Qin P."/>
            <person name="Tang C."/>
            <person name="Ai P."/>
            <person name="Zhang D."/>
            <person name="Liu Y."/>
            <person name="Sun Z."/>
            <person name="Feng H."/>
            <person name="Wang Y."/>
            <person name="Chen Y."/>
            <person name="Liang X."/>
            <person name="Fu R."/>
            <person name="Li Q."/>
            <person name="Zhang J."/>
            <person name="Yu X."/>
            <person name="Xie Z."/>
            <person name="Ding L."/>
            <person name="Guan P."/>
            <person name="Tang J."/>
            <person name="Liang Y."/>
            <person name="Wang S."/>
            <person name="Deng Q."/>
            <person name="Li S."/>
            <person name="Zhu J."/>
            <person name="Wang L."/>
            <person name="Liu H."/>
            <person name="Li P."/>
        </authorList>
    </citation>
    <scope>NUCLEOTIDE SEQUENCE [LARGE SCALE GENOMIC DNA]</scope>
    <source>
        <strain evidence="3">AG-1 IA</strain>
    </source>
</reference>
<name>L8WKE6_THACA</name>
<feature type="compositionally biased region" description="Low complexity" evidence="1">
    <location>
        <begin position="612"/>
        <end position="631"/>
    </location>
</feature>
<comment type="caution">
    <text evidence="2">The sequence shown here is derived from an EMBL/GenBank/DDBJ whole genome shotgun (WGS) entry which is preliminary data.</text>
</comment>
<dbReference type="EMBL" id="AFRT01002799">
    <property type="protein sequence ID" value="ELU37222.1"/>
    <property type="molecule type" value="Genomic_DNA"/>
</dbReference>
<feature type="compositionally biased region" description="Polar residues" evidence="1">
    <location>
        <begin position="441"/>
        <end position="499"/>
    </location>
</feature>
<dbReference type="STRING" id="983506.L8WKE6"/>
<sequence>MQGGRSIVSSRMFARDDRPVPNIVAIYERPRHKVRRDATHILGGMFGWNTPEEVARALGCDDLPAEESTPTVPSIPEPHSADAPLSASPQQCAKRSSKRTKRRTLVPLVEMGVSILSLSLQERMRRQQGGDEREDHGPVSTLVKRSTASVDAIVTSADSTTTTKKIKATALGDVPTTKKLRLTISAAPPTAASVSTPSLQLLSPPDTSSNASKAPADERYIAPVSLSVLSTGQLPMPNFELDLSNLPGFSFSTLDSNSDSESSSVSSSESSSESSSDSPDLSSSTSTHSAPQSKAQGKGKNIATSVSNTSRTTTPVAGASQTRNPSTPPRRKRQAHQPGWVGWVQTEESPDHSRLIRLDDVPVILGRRTRSGKEFADPPPLRRRSAAPIDPKRHTRPSVSSVRTGQKSKQQSAWQETQKYGAVEASVDGKGGEEHLRETTEPGQDDSQLKGSKSQKPHTPSAKPNENMAATFTNSVDMISTPKLEQTSPGDLSRVSQSARGDLSPDTKSIKVLATSQSNSISIPGVLKLTRSDTVITPTGARANAPVHKDANSTRESPNKVFGPEKSQTLADLPVRELPGSSTGKDTVQGNPGRTVRSGVKGTAQSHSKDIASLVSRSALGSSNSSALINSTKLPSTNLPADSSSKRSPISVIASSSRNISISSVIEKALTAPRNPVDKPKMSKVGGMWSNAVKSSPNSGGVNDTVSNANSSTTLKSLSSASKTTKPFPVPSRMERNDPESKHSPLTLLGKRKDSSSPLPSGQSSSSSQSRIKKRKLLLSSSDESEGPRFTVNPFDRRAKQMELTRKGVSGEAFQSEMKRWIHEKKSEWKEKERQKEKQKEKQKERTSGSELRTAIAEGKPVSEAVRHRLAGSSTSTRIGDAKLARKKAWSTEWGMDVAKVSVAGNSERRTQPKPTAEVEKREPTVKDAREFGADCIKRKLDVASELTRPKRSGIYHV</sequence>
<dbReference type="OrthoDB" id="3267892at2759"/>
<feature type="region of interest" description="Disordered" evidence="1">
    <location>
        <begin position="254"/>
        <end position="507"/>
    </location>
</feature>
<feature type="compositionally biased region" description="Polar residues" evidence="1">
    <location>
        <begin position="632"/>
        <end position="648"/>
    </location>
</feature>